<comment type="caution">
    <text evidence="1">The sequence shown here is derived from an EMBL/GenBank/DDBJ whole genome shotgun (WGS) entry which is preliminary data.</text>
</comment>
<reference evidence="1 2" key="1">
    <citation type="submission" date="2022-10" db="EMBL/GenBank/DDBJ databases">
        <title>Identification of biosynthetic pathway for the production of the potent trypsin inhibitor radiosumin.</title>
        <authorList>
            <person name="Fewer D.P."/>
            <person name="Delbaje E."/>
            <person name="Ouyang X."/>
            <person name="Agostino P.D."/>
            <person name="Wahlsten M."/>
            <person name="Jokela J."/>
            <person name="Permi P."/>
            <person name="Haapaniemi E."/>
            <person name="Koistinen H."/>
        </authorList>
    </citation>
    <scope>NUCLEOTIDE SEQUENCE [LARGE SCALE GENOMIC DNA]</scope>
    <source>
        <strain evidence="1 2">NIES-515</strain>
    </source>
</reference>
<proteinExistence type="predicted"/>
<dbReference type="RefSeq" id="WP_263748069.1">
    <property type="nucleotide sequence ID" value="NZ_JAOWRF010000334.1"/>
</dbReference>
<protein>
    <submittedName>
        <fullName evidence="1">Uncharacterized protein</fullName>
    </submittedName>
</protein>
<keyword evidence="2" id="KW-1185">Reference proteome</keyword>
<accession>A0ABT3B4V6</accession>
<evidence type="ECO:0000313" key="1">
    <source>
        <dbReference type="EMBL" id="MCV3216418.1"/>
    </source>
</evidence>
<sequence>MKKGILTKARVGLHKQNLPARCIRVVEKMPGIRCRVIPVIYLLRDRIQAAIFPTNKCKF</sequence>
<evidence type="ECO:0000313" key="2">
    <source>
        <dbReference type="Proteomes" id="UP001526143"/>
    </source>
</evidence>
<dbReference type="Proteomes" id="UP001526143">
    <property type="component" value="Unassembled WGS sequence"/>
</dbReference>
<gene>
    <name evidence="1" type="ORF">OGM63_23375</name>
</gene>
<name>A0ABT3B4V6_9CYAN</name>
<dbReference type="EMBL" id="JAOWRF010000334">
    <property type="protein sequence ID" value="MCV3216418.1"/>
    <property type="molecule type" value="Genomic_DNA"/>
</dbReference>
<organism evidence="1 2">
    <name type="scientific">Plectonema radiosum NIES-515</name>
    <dbReference type="NCBI Taxonomy" id="2986073"/>
    <lineage>
        <taxon>Bacteria</taxon>
        <taxon>Bacillati</taxon>
        <taxon>Cyanobacteriota</taxon>
        <taxon>Cyanophyceae</taxon>
        <taxon>Oscillatoriophycideae</taxon>
        <taxon>Oscillatoriales</taxon>
        <taxon>Microcoleaceae</taxon>
        <taxon>Plectonema</taxon>
    </lineage>
</organism>